<evidence type="ECO:0000313" key="1">
    <source>
        <dbReference type="EMBL" id="UUY03492.1"/>
    </source>
</evidence>
<evidence type="ECO:0000313" key="2">
    <source>
        <dbReference type="Proteomes" id="UP001058860"/>
    </source>
</evidence>
<name>A0ABY5PG02_9ACTN</name>
<dbReference type="RefSeq" id="WP_353863996.1">
    <property type="nucleotide sequence ID" value="NZ_CP088295.1"/>
</dbReference>
<reference evidence="2" key="1">
    <citation type="submission" date="2021-11" db="EMBL/GenBank/DDBJ databases">
        <title>Cultivation dependent microbiological survey of springs from the worlds oldest radium mine currently devoted to the extraction of radon-saturated water.</title>
        <authorList>
            <person name="Kapinusova G."/>
            <person name="Smrhova T."/>
            <person name="Strejcek M."/>
            <person name="Suman J."/>
            <person name="Jani K."/>
            <person name="Pajer P."/>
            <person name="Uhlik O."/>
        </authorList>
    </citation>
    <scope>NUCLEOTIDE SEQUENCE [LARGE SCALE GENOMIC DNA]</scope>
    <source>
        <strain evidence="2">J379</strain>
    </source>
</reference>
<proteinExistence type="predicted"/>
<protein>
    <submittedName>
        <fullName evidence="1">Uncharacterized protein</fullName>
    </submittedName>
</protein>
<sequence length="232" mass="25281">MSQDAPPHLAAAGAAWDDGPEAGRWIADRLGPFGTSVGHAVPRGYAAYAVAPLWPEEDPQADDGCLPVIEAMLDTLTRFTGDQSVHCGIWEGWGWWYSRGEDPRTAPGMGAGVSWAEGDEPTQDEIDRALADARERLAFDRVQRPDVAPLRLPERAYHLWTGPLRSVTAFSHQQQDPPSLIWPEDRSWFVGAPIYTNEIAIAGTTELVDAVVADPRLSASRASPDDALDIDD</sequence>
<organism evidence="1 2">
    <name type="scientific">Svornostia abyssi</name>
    <dbReference type="NCBI Taxonomy" id="2898438"/>
    <lineage>
        <taxon>Bacteria</taxon>
        <taxon>Bacillati</taxon>
        <taxon>Actinomycetota</taxon>
        <taxon>Thermoleophilia</taxon>
        <taxon>Solirubrobacterales</taxon>
        <taxon>Baekduiaceae</taxon>
        <taxon>Svornostia</taxon>
    </lineage>
</organism>
<dbReference type="Proteomes" id="UP001058860">
    <property type="component" value="Chromosome"/>
</dbReference>
<gene>
    <name evidence="1" type="ORF">LRS13_22940</name>
</gene>
<dbReference type="EMBL" id="CP088295">
    <property type="protein sequence ID" value="UUY03492.1"/>
    <property type="molecule type" value="Genomic_DNA"/>
</dbReference>
<accession>A0ABY5PG02</accession>
<keyword evidence="2" id="KW-1185">Reference proteome</keyword>